<reference evidence="2 3" key="1">
    <citation type="submission" date="2016-10" db="EMBL/GenBank/DDBJ databases">
        <title>Proteomics and genomics reveal pathogen-plant mechanisms compatible with a hemibiotrophic lifestyle of Diplodia corticola.</title>
        <authorList>
            <person name="Fernandes I."/>
            <person name="De Jonge R."/>
            <person name="Van De Peer Y."/>
            <person name="Devreese B."/>
            <person name="Alves A."/>
            <person name="Esteves A.C."/>
        </authorList>
    </citation>
    <scope>NUCLEOTIDE SEQUENCE [LARGE SCALE GENOMIC DNA]</scope>
    <source>
        <strain evidence="2 3">CBS 112549</strain>
    </source>
</reference>
<dbReference type="EMBL" id="MNUE01000005">
    <property type="protein sequence ID" value="OJD37954.1"/>
    <property type="molecule type" value="Genomic_DNA"/>
</dbReference>
<dbReference type="AlphaFoldDB" id="A0A1J9RCW7"/>
<comment type="caution">
    <text evidence="2">The sequence shown here is derived from an EMBL/GenBank/DDBJ whole genome shotgun (WGS) entry which is preliminary data.</text>
</comment>
<evidence type="ECO:0000313" key="3">
    <source>
        <dbReference type="Proteomes" id="UP000183809"/>
    </source>
</evidence>
<proteinExistence type="predicted"/>
<dbReference type="OrthoDB" id="3930290at2759"/>
<feature type="transmembrane region" description="Helical" evidence="1">
    <location>
        <begin position="88"/>
        <end position="106"/>
    </location>
</feature>
<feature type="transmembrane region" description="Helical" evidence="1">
    <location>
        <begin position="156"/>
        <end position="176"/>
    </location>
</feature>
<dbReference type="STRING" id="236234.A0A1J9RCW7"/>
<sequence>MARSVMSRAVVVREKYYWPDAQLNLWTIIMLATAGTLIGICAMFITIQQRFRTGIPWLFPYGITVGALTVVFIIIEIALVAKRRLMPGIMMVGSFILLVLFLTGIIETGIQLFGSGADVNGVCQRYVTNNEQFGPSVNTLAWLEQNSICQQWQAMFAFWIIGTVFWVWMMIMASMVNQRQFEY</sequence>
<dbReference type="GeneID" id="31017034"/>
<keyword evidence="3" id="KW-1185">Reference proteome</keyword>
<keyword evidence="1" id="KW-1133">Transmembrane helix</keyword>
<name>A0A1J9RCW7_9PEZI</name>
<evidence type="ECO:0000313" key="2">
    <source>
        <dbReference type="EMBL" id="OJD37954.1"/>
    </source>
</evidence>
<accession>A0A1J9RCW7</accession>
<dbReference type="RefSeq" id="XP_020133982.1">
    <property type="nucleotide sequence ID" value="XM_020276773.1"/>
</dbReference>
<protein>
    <submittedName>
        <fullName evidence="2">Arginase-like protein</fullName>
    </submittedName>
</protein>
<feature type="transmembrane region" description="Helical" evidence="1">
    <location>
        <begin position="23"/>
        <end position="47"/>
    </location>
</feature>
<keyword evidence="1" id="KW-0472">Membrane</keyword>
<feature type="transmembrane region" description="Helical" evidence="1">
    <location>
        <begin position="59"/>
        <end position="81"/>
    </location>
</feature>
<evidence type="ECO:0000256" key="1">
    <source>
        <dbReference type="SAM" id="Phobius"/>
    </source>
</evidence>
<keyword evidence="1" id="KW-0812">Transmembrane</keyword>
<organism evidence="2 3">
    <name type="scientific">Diplodia corticola</name>
    <dbReference type="NCBI Taxonomy" id="236234"/>
    <lineage>
        <taxon>Eukaryota</taxon>
        <taxon>Fungi</taxon>
        <taxon>Dikarya</taxon>
        <taxon>Ascomycota</taxon>
        <taxon>Pezizomycotina</taxon>
        <taxon>Dothideomycetes</taxon>
        <taxon>Dothideomycetes incertae sedis</taxon>
        <taxon>Botryosphaeriales</taxon>
        <taxon>Botryosphaeriaceae</taxon>
        <taxon>Diplodia</taxon>
    </lineage>
</organism>
<gene>
    <name evidence="2" type="ORF">BKCO1_5000185</name>
</gene>
<dbReference type="Proteomes" id="UP000183809">
    <property type="component" value="Unassembled WGS sequence"/>
</dbReference>